<sequence length="140" mass="15143">MAVTKSGHLSHSVYAEKLVKISIPFRTAVDDINNLYNGWYTQRANNIAHLPNAATQVAGTGALGRNHKRMGDCNARSVQCRARSLEGLAPTASAHAARRGQLSGERNVRVTVPPHSAAHVATINLHLPCLATVRWQSSMK</sequence>
<dbReference type="AlphaFoldDB" id="A0A8W7PMK2"/>
<protein>
    <submittedName>
        <fullName evidence="1">Uncharacterized protein</fullName>
    </submittedName>
</protein>
<evidence type="ECO:0000313" key="1">
    <source>
        <dbReference type="EnsemblMetazoa" id="ACOM034470-PA.1"/>
    </source>
</evidence>
<proteinExistence type="predicted"/>
<name>A0A8W7PMK2_ANOCL</name>
<accession>A0A8W7PMK2</accession>
<reference evidence="1" key="1">
    <citation type="submission" date="2022-08" db="UniProtKB">
        <authorList>
            <consortium name="EnsemblMetazoa"/>
        </authorList>
    </citation>
    <scope>IDENTIFICATION</scope>
</reference>
<dbReference type="Proteomes" id="UP000075882">
    <property type="component" value="Unassembled WGS sequence"/>
</dbReference>
<dbReference type="EnsemblMetazoa" id="ACOM034470-RA">
    <property type="protein sequence ID" value="ACOM034470-PA.1"/>
    <property type="gene ID" value="ACOM034470"/>
</dbReference>
<organism evidence="1">
    <name type="scientific">Anopheles coluzzii</name>
    <name type="common">African malaria mosquito</name>
    <dbReference type="NCBI Taxonomy" id="1518534"/>
    <lineage>
        <taxon>Eukaryota</taxon>
        <taxon>Metazoa</taxon>
        <taxon>Ecdysozoa</taxon>
        <taxon>Arthropoda</taxon>
        <taxon>Hexapoda</taxon>
        <taxon>Insecta</taxon>
        <taxon>Pterygota</taxon>
        <taxon>Neoptera</taxon>
        <taxon>Endopterygota</taxon>
        <taxon>Diptera</taxon>
        <taxon>Nematocera</taxon>
        <taxon>Culicoidea</taxon>
        <taxon>Culicidae</taxon>
        <taxon>Anophelinae</taxon>
        <taxon>Anopheles</taxon>
    </lineage>
</organism>